<protein>
    <submittedName>
        <fullName evidence="1">Uncharacterized protein</fullName>
    </submittedName>
</protein>
<dbReference type="EMBL" id="AVOT02015711">
    <property type="protein sequence ID" value="MBW0500228.1"/>
    <property type="molecule type" value="Genomic_DNA"/>
</dbReference>
<comment type="caution">
    <text evidence="1">The sequence shown here is derived from an EMBL/GenBank/DDBJ whole genome shotgun (WGS) entry which is preliminary data.</text>
</comment>
<gene>
    <name evidence="1" type="ORF">O181_039943</name>
</gene>
<organism evidence="1 2">
    <name type="scientific">Austropuccinia psidii MF-1</name>
    <dbReference type="NCBI Taxonomy" id="1389203"/>
    <lineage>
        <taxon>Eukaryota</taxon>
        <taxon>Fungi</taxon>
        <taxon>Dikarya</taxon>
        <taxon>Basidiomycota</taxon>
        <taxon>Pucciniomycotina</taxon>
        <taxon>Pucciniomycetes</taxon>
        <taxon>Pucciniales</taxon>
        <taxon>Sphaerophragmiaceae</taxon>
        <taxon>Austropuccinia</taxon>
    </lineage>
</organism>
<dbReference type="Proteomes" id="UP000765509">
    <property type="component" value="Unassembled WGS sequence"/>
</dbReference>
<evidence type="ECO:0000313" key="2">
    <source>
        <dbReference type="Proteomes" id="UP000765509"/>
    </source>
</evidence>
<proteinExistence type="predicted"/>
<reference evidence="1" key="1">
    <citation type="submission" date="2021-03" db="EMBL/GenBank/DDBJ databases">
        <title>Draft genome sequence of rust myrtle Austropuccinia psidii MF-1, a brazilian biotype.</title>
        <authorList>
            <person name="Quecine M.C."/>
            <person name="Pachon D.M.R."/>
            <person name="Bonatelli M.L."/>
            <person name="Correr F.H."/>
            <person name="Franceschini L.M."/>
            <person name="Leite T.F."/>
            <person name="Margarido G.R.A."/>
            <person name="Almeida C.A."/>
            <person name="Ferrarezi J.A."/>
            <person name="Labate C.A."/>
        </authorList>
    </citation>
    <scope>NUCLEOTIDE SEQUENCE</scope>
    <source>
        <strain evidence="1">MF-1</strain>
    </source>
</reference>
<evidence type="ECO:0000313" key="1">
    <source>
        <dbReference type="EMBL" id="MBW0500228.1"/>
    </source>
</evidence>
<accession>A0A9Q3HCE8</accession>
<sequence>MKEIDEIQFVKSTIDLELGSFDSKSNKIKLDIHYLKTNKRLSAYWNKLTTARLESISNTCDRIESKYKVQDYGMEDLLITDINDKFKILENHVLEIVYNTSVFATHLARSESESKKLNDEIIAHVEKIHSYIPRRSTLLTEDKLSVKGILTSFLGENKISEKDVPKLEHCPTFSSEGEYNHIEFLRAINITQEDFQIPG</sequence>
<dbReference type="AlphaFoldDB" id="A0A9Q3HCE8"/>
<name>A0A9Q3HCE8_9BASI</name>
<keyword evidence="2" id="KW-1185">Reference proteome</keyword>